<evidence type="ECO:0000256" key="4">
    <source>
        <dbReference type="RuleBase" id="RU003704"/>
    </source>
</evidence>
<name>A0A7Y6A2Q6_9CELL</name>
<evidence type="ECO:0000259" key="5">
    <source>
        <dbReference type="Pfam" id="PF00294"/>
    </source>
</evidence>
<dbReference type="PROSITE" id="PS00584">
    <property type="entry name" value="PFKB_KINASES_2"/>
    <property type="match status" value="1"/>
</dbReference>
<keyword evidence="7" id="KW-1185">Reference proteome</keyword>
<comment type="caution">
    <text evidence="6">The sequence shown here is derived from an EMBL/GenBank/DDBJ whole genome shotgun (WGS) entry which is preliminary data.</text>
</comment>
<dbReference type="EMBL" id="JABMCI010000068">
    <property type="protein sequence ID" value="NUU18627.1"/>
    <property type="molecule type" value="Genomic_DNA"/>
</dbReference>
<dbReference type="PANTHER" id="PTHR42774:SF3">
    <property type="entry name" value="KETOHEXOKINASE"/>
    <property type="match status" value="1"/>
</dbReference>
<dbReference type="PRINTS" id="PR00990">
    <property type="entry name" value="RIBOKINASE"/>
</dbReference>
<evidence type="ECO:0000256" key="3">
    <source>
        <dbReference type="ARBA" id="ARBA00022777"/>
    </source>
</evidence>
<dbReference type="PANTHER" id="PTHR42774">
    <property type="entry name" value="PHOSPHOTRANSFERASE SYSTEM TRANSPORT PROTEIN"/>
    <property type="match status" value="1"/>
</dbReference>
<reference evidence="6 7" key="1">
    <citation type="submission" date="2020-05" db="EMBL/GenBank/DDBJ databases">
        <title>Genome Sequencing of Type Strains.</title>
        <authorList>
            <person name="Lemaire J.F."/>
            <person name="Inderbitzin P."/>
            <person name="Gregorio O.A."/>
            <person name="Collins S.B."/>
            <person name="Wespe N."/>
            <person name="Knight-Connoni V."/>
        </authorList>
    </citation>
    <scope>NUCLEOTIDE SEQUENCE [LARGE SCALE GENOMIC DNA]</scope>
    <source>
        <strain evidence="6 7">ATCC 25174</strain>
    </source>
</reference>
<evidence type="ECO:0000256" key="2">
    <source>
        <dbReference type="ARBA" id="ARBA00022679"/>
    </source>
</evidence>
<dbReference type="Gene3D" id="3.40.1190.20">
    <property type="match status" value="1"/>
</dbReference>
<keyword evidence="3 4" id="KW-0418">Kinase</keyword>
<dbReference type="GO" id="GO:0016301">
    <property type="term" value="F:kinase activity"/>
    <property type="evidence" value="ECO:0007669"/>
    <property type="project" value="UniProtKB-KW"/>
</dbReference>
<accession>A0A7Y6A2Q6</accession>
<dbReference type="AlphaFoldDB" id="A0A7Y6A2Q6"/>
<organism evidence="6 7">
    <name type="scientific">Cellulomonas humilata</name>
    <dbReference type="NCBI Taxonomy" id="144055"/>
    <lineage>
        <taxon>Bacteria</taxon>
        <taxon>Bacillati</taxon>
        <taxon>Actinomycetota</taxon>
        <taxon>Actinomycetes</taxon>
        <taxon>Micrococcales</taxon>
        <taxon>Cellulomonadaceae</taxon>
        <taxon>Cellulomonas</taxon>
    </lineage>
</organism>
<feature type="domain" description="Carbohydrate kinase PfkB" evidence="5">
    <location>
        <begin position="6"/>
        <end position="291"/>
    </location>
</feature>
<evidence type="ECO:0000313" key="7">
    <source>
        <dbReference type="Proteomes" id="UP000565724"/>
    </source>
</evidence>
<protein>
    <submittedName>
        <fullName evidence="6">Carbohydrate kinase</fullName>
    </submittedName>
</protein>
<gene>
    <name evidence="6" type="ORF">HP550_15325</name>
</gene>
<dbReference type="InterPro" id="IPR029056">
    <property type="entry name" value="Ribokinase-like"/>
</dbReference>
<dbReference type="SUPFAM" id="SSF53613">
    <property type="entry name" value="Ribokinase-like"/>
    <property type="match status" value="1"/>
</dbReference>
<dbReference type="Proteomes" id="UP000565724">
    <property type="component" value="Unassembled WGS sequence"/>
</dbReference>
<dbReference type="InterPro" id="IPR011611">
    <property type="entry name" value="PfkB_dom"/>
</dbReference>
<evidence type="ECO:0000313" key="6">
    <source>
        <dbReference type="EMBL" id="NUU18627.1"/>
    </source>
</evidence>
<evidence type="ECO:0000256" key="1">
    <source>
        <dbReference type="ARBA" id="ARBA00010688"/>
    </source>
</evidence>
<dbReference type="RefSeq" id="WP_175348553.1">
    <property type="nucleotide sequence ID" value="NZ_JABMCI010000068.1"/>
</dbReference>
<dbReference type="InterPro" id="IPR002139">
    <property type="entry name" value="Ribo/fructo_kinase"/>
</dbReference>
<dbReference type="InterPro" id="IPR052562">
    <property type="entry name" value="Ketohexokinase-related"/>
</dbReference>
<dbReference type="Pfam" id="PF00294">
    <property type="entry name" value="PfkB"/>
    <property type="match status" value="1"/>
</dbReference>
<dbReference type="InterPro" id="IPR002173">
    <property type="entry name" value="Carboh/pur_kinase_PfkB_CS"/>
</dbReference>
<sequence length="302" mass="29587">MTTPPRLVCCGLATLDVVQVVDHVPAPDEKLVADDLAVSFGGPAANAAATAVALGVPTVLVTALGTGPVADLVRAGLVAAGVEVVDLLAGRPGSPAVSTVLVTRSTGERAVVSVNATGTSDLAEAADAAVESVLAPATAVLVDGHHLGAARVVAAAARSRGLPVLLDGGSWKPGLGALLADVDHAVLSADFALPGAPDDVLGAVAQLGPRFVAQSAGGGPVRILTIGPDGTRTSSLVRPPDVPTSEVIDTLGAGDVLHGAAAAALARGVDAGPALAEGVLRASESVRHRGALGWTSTVRPSR</sequence>
<proteinExistence type="inferred from homology"/>
<keyword evidence="2 4" id="KW-0808">Transferase</keyword>
<comment type="similarity">
    <text evidence="1 4">Belongs to the carbohydrate kinase PfkB family.</text>
</comment>